<comment type="catalytic activity">
    <reaction evidence="10">
        <text>(R)-lanthionine ketimine + NADPH + 2 H(+) = (3R,5R)-1,4-thiomorpholine-3,5-dicarboxylate + NADP(+)</text>
        <dbReference type="Rhea" id="RHEA:68040"/>
        <dbReference type="ChEBI" id="CHEBI:15378"/>
        <dbReference type="ChEBI" id="CHEBI:57783"/>
        <dbReference type="ChEBI" id="CHEBI:58349"/>
        <dbReference type="ChEBI" id="CHEBI:176891"/>
        <dbReference type="ChEBI" id="CHEBI:176892"/>
    </reaction>
    <physiologicalReaction direction="left-to-right" evidence="10">
        <dbReference type="Rhea" id="RHEA:68041"/>
    </physiologicalReaction>
</comment>
<dbReference type="Gene3D" id="3.30.1780.10">
    <property type="entry name" value="ornithine cyclodeaminase, domain 1"/>
    <property type="match status" value="1"/>
</dbReference>
<evidence type="ECO:0000256" key="2">
    <source>
        <dbReference type="ARBA" id="ARBA00012883"/>
    </source>
</evidence>
<dbReference type="Gene3D" id="3.40.50.720">
    <property type="entry name" value="NAD(P)-binding Rossmann-like Domain"/>
    <property type="match status" value="1"/>
</dbReference>
<comment type="catalytic activity">
    <reaction evidence="12">
        <text>(3R)-1,4-thiomorpholine-3-carboxylate + NADP(+) = 3,4-dehydrothiomorpholine-3-carboxylate + NADPH + 2 H(+)</text>
        <dbReference type="Rhea" id="RHEA:12500"/>
        <dbReference type="ChEBI" id="CHEBI:15378"/>
        <dbReference type="ChEBI" id="CHEBI:57783"/>
        <dbReference type="ChEBI" id="CHEBI:58349"/>
        <dbReference type="ChEBI" id="CHEBI:58517"/>
        <dbReference type="ChEBI" id="CHEBI:176873"/>
        <dbReference type="EC" id="1.5.1.25"/>
    </reaction>
    <physiologicalReaction direction="right-to-left" evidence="12">
        <dbReference type="Rhea" id="RHEA:12502"/>
    </physiologicalReaction>
</comment>
<evidence type="ECO:0000256" key="4">
    <source>
        <dbReference type="ARBA" id="ARBA00033420"/>
    </source>
</evidence>
<evidence type="ECO:0000256" key="3">
    <source>
        <dbReference type="ARBA" id="ARBA00015173"/>
    </source>
</evidence>
<dbReference type="InterPro" id="IPR023401">
    <property type="entry name" value="ODC_N"/>
</dbReference>
<keyword evidence="19" id="KW-1185">Reference proteome</keyword>
<evidence type="ECO:0000256" key="7">
    <source>
        <dbReference type="ARBA" id="ARBA00093203"/>
    </source>
</evidence>
<evidence type="ECO:0000256" key="16">
    <source>
        <dbReference type="ARBA" id="ARBA00093598"/>
    </source>
</evidence>
<dbReference type="OrthoDB" id="41492at2759"/>
<evidence type="ECO:0000313" key="19">
    <source>
        <dbReference type="Proteomes" id="UP000749559"/>
    </source>
</evidence>
<evidence type="ECO:0000313" key="18">
    <source>
        <dbReference type="EMBL" id="CAH1795133.1"/>
    </source>
</evidence>
<gene>
    <name evidence="18" type="ORF">OFUS_LOCUS19713</name>
</gene>
<dbReference type="InterPro" id="IPR036291">
    <property type="entry name" value="NAD(P)-bd_dom_sf"/>
</dbReference>
<evidence type="ECO:0000256" key="8">
    <source>
        <dbReference type="ARBA" id="ARBA00093226"/>
    </source>
</evidence>
<dbReference type="SUPFAM" id="SSF51735">
    <property type="entry name" value="NAD(P)-binding Rossmann-fold domains"/>
    <property type="match status" value="1"/>
</dbReference>
<comment type="subunit">
    <text evidence="15">Homodimer. Binds the thyroid hormone triiodothyronine (T3); T3 binding inhibits enzymatic activity.</text>
</comment>
<evidence type="ECO:0000256" key="17">
    <source>
        <dbReference type="ARBA" id="ARBA00093650"/>
    </source>
</evidence>
<dbReference type="FunFam" id="3.40.50.720:FF:000241">
    <property type="entry name" value="ketimine reductase mu-crystallin"/>
    <property type="match status" value="1"/>
</dbReference>
<dbReference type="PANTHER" id="PTHR13812:SF19">
    <property type="entry name" value="KETIMINE REDUCTASE MU-CRYSTALLIN"/>
    <property type="match status" value="1"/>
</dbReference>
<evidence type="ECO:0000256" key="12">
    <source>
        <dbReference type="ARBA" id="ARBA00093263"/>
    </source>
</evidence>
<evidence type="ECO:0000256" key="9">
    <source>
        <dbReference type="ARBA" id="ARBA00093227"/>
    </source>
</evidence>
<name>A0A8J1XXR3_OWEFU</name>
<dbReference type="GO" id="GO:0042562">
    <property type="term" value="F:hormone binding"/>
    <property type="evidence" value="ECO:0007669"/>
    <property type="project" value="TreeGrafter"/>
</dbReference>
<proteinExistence type="inferred from homology"/>
<evidence type="ECO:0000256" key="14">
    <source>
        <dbReference type="ARBA" id="ARBA00093273"/>
    </source>
</evidence>
<dbReference type="EC" id="1.5.1.1" evidence="16"/>
<comment type="catalytic activity">
    <reaction evidence="5">
        <text>L-pipecolate + NAD(+) = Delta(1)-piperideine-2-carboxylate + NADH + H(+)</text>
        <dbReference type="Rhea" id="RHEA:30807"/>
        <dbReference type="ChEBI" id="CHEBI:15378"/>
        <dbReference type="ChEBI" id="CHEBI:57540"/>
        <dbReference type="ChEBI" id="CHEBI:57945"/>
        <dbReference type="ChEBI" id="CHEBI:61185"/>
        <dbReference type="ChEBI" id="CHEBI:77631"/>
        <dbReference type="EC" id="1.5.1.1"/>
    </reaction>
    <physiologicalReaction direction="right-to-left" evidence="5">
        <dbReference type="Rhea" id="RHEA:30809"/>
    </physiologicalReaction>
</comment>
<comment type="catalytic activity">
    <reaction evidence="7">
        <text>L-proline + NADP(+) = 1-pyrroline-2-carboxylate + NADPH + H(+)</text>
        <dbReference type="Rhea" id="RHEA:20317"/>
        <dbReference type="ChEBI" id="CHEBI:15378"/>
        <dbReference type="ChEBI" id="CHEBI:39785"/>
        <dbReference type="ChEBI" id="CHEBI:57783"/>
        <dbReference type="ChEBI" id="CHEBI:58349"/>
        <dbReference type="ChEBI" id="CHEBI:60039"/>
        <dbReference type="EC" id="1.5.1.1"/>
    </reaction>
    <physiologicalReaction direction="right-to-left" evidence="7">
        <dbReference type="Rhea" id="RHEA:20319"/>
    </physiologicalReaction>
</comment>
<dbReference type="GO" id="GO:0050241">
    <property type="term" value="F:pyrroline-2-carboxylate reductase activity"/>
    <property type="evidence" value="ECO:0007669"/>
    <property type="project" value="UniProtKB-EC"/>
</dbReference>
<comment type="catalytic activity">
    <reaction evidence="9">
        <text>(S)-cystathionine ketimine + NADPH + 2 H(+) = (3R,5S)-2,3,5,6,7-pentahydro-1,4-thiazepine-3,5-dicarboxylate + NADP(+)</text>
        <dbReference type="Rhea" id="RHEA:68036"/>
        <dbReference type="ChEBI" id="CHEBI:15378"/>
        <dbReference type="ChEBI" id="CHEBI:57783"/>
        <dbReference type="ChEBI" id="CHEBI:58349"/>
        <dbReference type="ChEBI" id="CHEBI:176808"/>
        <dbReference type="ChEBI" id="CHEBI:176810"/>
    </reaction>
    <physiologicalReaction direction="left-to-right" evidence="9">
        <dbReference type="Rhea" id="RHEA:68037"/>
    </physiologicalReaction>
</comment>
<evidence type="ECO:0000256" key="5">
    <source>
        <dbReference type="ARBA" id="ARBA00093190"/>
    </source>
</evidence>
<protein>
    <recommendedName>
        <fullName evidence="3">Ketimine reductase mu-crystallin</fullName>
        <ecNumber evidence="16">1.5.1.1</ecNumber>
        <ecNumber evidence="2">1.5.1.25</ecNumber>
    </recommendedName>
    <alternativeName>
        <fullName evidence="17">1-piperideine-2-carboxylate/1-pyrroline-2-carboxylate reductase</fullName>
    </alternativeName>
    <alternativeName>
        <fullName evidence="4">NADP-regulated thyroid-hormone-binding protein</fullName>
    </alternativeName>
</protein>
<sequence length="308" mass="33440">MAPPTFIDAEDVKRLLTMVELINAIENALRHFSMKEDGGVLQPVRTVLPVQKGFFGLMPAYSEKDDALAAKLVGFYPENKDVATHQAHILLFEPSNGVLKALIDGEVITAMRTAAASAVASKYLANPKSKVLALCGAGTQARSHYQALSVIFDFEQVMIWSRTTTSAKKLAEEIGPKAQVCMTYAEATKNADIICTMTFASKPFLKATYIKRGAHINAVGACRPDWSEIDGALMREAIVYVDSKEAALKESGDVIFSKCEVFGEVGEVVCGKKEAFPEATTVFKSLGLAIEDVVSAKLVYDKYIAERA</sequence>
<organism evidence="18 19">
    <name type="scientific">Owenia fusiformis</name>
    <name type="common">Polychaete worm</name>
    <dbReference type="NCBI Taxonomy" id="6347"/>
    <lineage>
        <taxon>Eukaryota</taxon>
        <taxon>Metazoa</taxon>
        <taxon>Spiralia</taxon>
        <taxon>Lophotrochozoa</taxon>
        <taxon>Annelida</taxon>
        <taxon>Polychaeta</taxon>
        <taxon>Sedentaria</taxon>
        <taxon>Canalipalpata</taxon>
        <taxon>Sabellida</taxon>
        <taxon>Oweniida</taxon>
        <taxon>Oweniidae</taxon>
        <taxon>Owenia</taxon>
    </lineage>
</organism>
<dbReference type="InterPro" id="IPR003462">
    <property type="entry name" value="ODC_Mu_crystall"/>
</dbReference>
<evidence type="ECO:0000256" key="11">
    <source>
        <dbReference type="ARBA" id="ARBA00093250"/>
    </source>
</evidence>
<comment type="catalytic activity">
    <reaction evidence="8">
        <text>(3R)-1,4-thiomorpholine-3-carboxylate + NAD(+) = 3,4-dehydrothiomorpholine-3-carboxylate + NADH + 2 H(+)</text>
        <dbReference type="Rhea" id="RHEA:12504"/>
        <dbReference type="ChEBI" id="CHEBI:15378"/>
        <dbReference type="ChEBI" id="CHEBI:57540"/>
        <dbReference type="ChEBI" id="CHEBI:57945"/>
        <dbReference type="ChEBI" id="CHEBI:58517"/>
        <dbReference type="ChEBI" id="CHEBI:176873"/>
        <dbReference type="EC" id="1.5.1.25"/>
    </reaction>
    <physiologicalReaction direction="right-to-left" evidence="8">
        <dbReference type="Rhea" id="RHEA:12506"/>
    </physiologicalReaction>
</comment>
<comment type="catalytic activity">
    <reaction evidence="14">
        <text>L-pipecolate + NADP(+) = Delta(1)-piperideine-2-carboxylate + NADPH + H(+)</text>
        <dbReference type="Rhea" id="RHEA:12524"/>
        <dbReference type="ChEBI" id="CHEBI:15378"/>
        <dbReference type="ChEBI" id="CHEBI:57783"/>
        <dbReference type="ChEBI" id="CHEBI:58349"/>
        <dbReference type="ChEBI" id="CHEBI:61185"/>
        <dbReference type="ChEBI" id="CHEBI:77631"/>
        <dbReference type="EC" id="1.5.1.1"/>
    </reaction>
    <physiologicalReaction direction="right-to-left" evidence="14">
        <dbReference type="Rhea" id="RHEA:12526"/>
    </physiologicalReaction>
</comment>
<dbReference type="EMBL" id="CAIIXF020000009">
    <property type="protein sequence ID" value="CAH1795133.1"/>
    <property type="molecule type" value="Genomic_DNA"/>
</dbReference>
<dbReference type="EC" id="1.5.1.25" evidence="2"/>
<comment type="catalytic activity">
    <reaction evidence="6">
        <text>Delta(2)-thiazoline-2-carboxylate + NADPH + 2 H(+) = L-thiazolidine-2-carboxylate + NADP(+)</text>
        <dbReference type="Rhea" id="RHEA:68072"/>
        <dbReference type="ChEBI" id="CHEBI:15378"/>
        <dbReference type="ChEBI" id="CHEBI:57783"/>
        <dbReference type="ChEBI" id="CHEBI:58349"/>
        <dbReference type="ChEBI" id="CHEBI:176895"/>
        <dbReference type="ChEBI" id="CHEBI:176896"/>
    </reaction>
    <physiologicalReaction direction="left-to-right" evidence="6">
        <dbReference type="Rhea" id="RHEA:68073"/>
    </physiologicalReaction>
</comment>
<evidence type="ECO:0000256" key="10">
    <source>
        <dbReference type="ARBA" id="ARBA00093248"/>
    </source>
</evidence>
<dbReference type="GO" id="GO:0005737">
    <property type="term" value="C:cytoplasm"/>
    <property type="evidence" value="ECO:0007669"/>
    <property type="project" value="TreeGrafter"/>
</dbReference>
<dbReference type="PIRSF" id="PIRSF001439">
    <property type="entry name" value="CryM"/>
    <property type="match status" value="1"/>
</dbReference>
<evidence type="ECO:0000256" key="6">
    <source>
        <dbReference type="ARBA" id="ARBA00093197"/>
    </source>
</evidence>
<comment type="catalytic activity">
    <reaction evidence="13">
        <text>L-proline + NAD(+) = 1-pyrroline-2-carboxylate + NADH + H(+)</text>
        <dbReference type="Rhea" id="RHEA:20321"/>
        <dbReference type="ChEBI" id="CHEBI:15378"/>
        <dbReference type="ChEBI" id="CHEBI:39785"/>
        <dbReference type="ChEBI" id="CHEBI:57540"/>
        <dbReference type="ChEBI" id="CHEBI:57945"/>
        <dbReference type="ChEBI" id="CHEBI:60039"/>
        <dbReference type="EC" id="1.5.1.1"/>
    </reaction>
    <physiologicalReaction direction="right-to-left" evidence="13">
        <dbReference type="Rhea" id="RHEA:20323"/>
    </physiologicalReaction>
</comment>
<evidence type="ECO:0000256" key="1">
    <source>
        <dbReference type="ARBA" id="ARBA00008903"/>
    </source>
</evidence>
<comment type="caution">
    <text evidence="18">The sequence shown here is derived from an EMBL/GenBank/DDBJ whole genome shotgun (WGS) entry which is preliminary data.</text>
</comment>
<evidence type="ECO:0000256" key="15">
    <source>
        <dbReference type="ARBA" id="ARBA00093567"/>
    </source>
</evidence>
<comment type="catalytic activity">
    <reaction evidence="11">
        <text>(S)-cystathionine ketimine + NADH + 2 H(+) = (3R,5S)-2,3,5,6,7-pentahydro-1,4-thiazepine-3,5-dicarboxylate + NAD(+)</text>
        <dbReference type="Rhea" id="RHEA:68032"/>
        <dbReference type="ChEBI" id="CHEBI:15378"/>
        <dbReference type="ChEBI" id="CHEBI:57540"/>
        <dbReference type="ChEBI" id="CHEBI:57945"/>
        <dbReference type="ChEBI" id="CHEBI:176808"/>
        <dbReference type="ChEBI" id="CHEBI:176810"/>
    </reaction>
    <physiologicalReaction direction="left-to-right" evidence="11">
        <dbReference type="Rhea" id="RHEA:68033"/>
    </physiologicalReaction>
</comment>
<dbReference type="Pfam" id="PF02423">
    <property type="entry name" value="OCD_Mu_crystall"/>
    <property type="match status" value="1"/>
</dbReference>
<reference evidence="18" key="1">
    <citation type="submission" date="2022-03" db="EMBL/GenBank/DDBJ databases">
        <authorList>
            <person name="Martin C."/>
        </authorList>
    </citation>
    <scope>NUCLEOTIDE SEQUENCE</scope>
</reference>
<accession>A0A8J1XXR3</accession>
<comment type="similarity">
    <text evidence="1">Belongs to the ornithine cyclodeaminase/mu-crystallin family.</text>
</comment>
<dbReference type="PANTHER" id="PTHR13812">
    <property type="entry name" value="KETIMINE REDUCTASE MU-CRYSTALLIN"/>
    <property type="match status" value="1"/>
</dbReference>
<dbReference type="AlphaFoldDB" id="A0A8J1XXR3"/>
<dbReference type="GO" id="GO:0047127">
    <property type="term" value="F:thiomorpholine-carboxylate dehydrogenase activity"/>
    <property type="evidence" value="ECO:0007669"/>
    <property type="project" value="UniProtKB-EC"/>
</dbReference>
<dbReference type="Proteomes" id="UP000749559">
    <property type="component" value="Unassembled WGS sequence"/>
</dbReference>
<evidence type="ECO:0000256" key="13">
    <source>
        <dbReference type="ARBA" id="ARBA00093264"/>
    </source>
</evidence>